<reference evidence="3" key="2">
    <citation type="submission" date="2025-08" db="UniProtKB">
        <authorList>
            <consortium name="Ensembl"/>
        </authorList>
    </citation>
    <scope>IDENTIFICATION</scope>
    <source>
        <strain evidence="3">Hd-rR</strain>
    </source>
</reference>
<name>A0A3B3I7H7_ORYLA</name>
<dbReference type="PANTHER" id="PTHR11738">
    <property type="entry name" value="MHC CLASS I NK CELL RECEPTOR"/>
    <property type="match status" value="1"/>
</dbReference>
<dbReference type="InterPro" id="IPR013783">
    <property type="entry name" value="Ig-like_fold"/>
</dbReference>
<keyword evidence="4" id="KW-1185">Reference proteome</keyword>
<accession>A0A3B3I7H7</accession>
<organism evidence="3 4">
    <name type="scientific">Oryzias latipes</name>
    <name type="common">Japanese rice fish</name>
    <name type="synonym">Japanese killifish</name>
    <dbReference type="NCBI Taxonomy" id="8090"/>
    <lineage>
        <taxon>Eukaryota</taxon>
        <taxon>Metazoa</taxon>
        <taxon>Chordata</taxon>
        <taxon>Craniata</taxon>
        <taxon>Vertebrata</taxon>
        <taxon>Euteleostomi</taxon>
        <taxon>Actinopterygii</taxon>
        <taxon>Neopterygii</taxon>
        <taxon>Teleostei</taxon>
        <taxon>Neoteleostei</taxon>
        <taxon>Acanthomorphata</taxon>
        <taxon>Ovalentaria</taxon>
        <taxon>Atherinomorphae</taxon>
        <taxon>Beloniformes</taxon>
        <taxon>Adrianichthyidae</taxon>
        <taxon>Oryziinae</taxon>
        <taxon>Oryzias</taxon>
    </lineage>
</organism>
<evidence type="ECO:0008006" key="5">
    <source>
        <dbReference type="Google" id="ProtNLM"/>
    </source>
</evidence>
<dbReference type="Proteomes" id="UP000001038">
    <property type="component" value="Chromosome 20"/>
</dbReference>
<protein>
    <recommendedName>
        <fullName evidence="5">Ig-like domain-containing protein</fullName>
    </recommendedName>
</protein>
<dbReference type="InterPro" id="IPR036179">
    <property type="entry name" value="Ig-like_dom_sf"/>
</dbReference>
<dbReference type="GO" id="GO:0002764">
    <property type="term" value="P:immune response-regulating signaling pathway"/>
    <property type="evidence" value="ECO:0000318"/>
    <property type="project" value="GO_Central"/>
</dbReference>
<sequence length="255" mass="28225">MRKGVSWGQLVDCPPVVRQLSPPPPPPSIGARHPQPRHPRPSTTHPTQKERSQKVPAPRSKSRPPPPSAGPRRALVRPRRDRGSQPAGATADCLSRDPRPVNPPMSRTNMFKFALTKLPTESLVKPSISMDPVGEVSWGQELRITCSTAAELLGETFFLQKISGSFRQTQISASRAATFNISKVNLDHDGSYQCHYEKTVSGQTFTSPLSDLLNRLKPQRTFPPTLQSPKLTLKMTGRTSVSIRKKDHIEISLLH</sequence>
<evidence type="ECO:0000256" key="2">
    <source>
        <dbReference type="SAM" id="MobiDB-lite"/>
    </source>
</evidence>
<feature type="region of interest" description="Disordered" evidence="2">
    <location>
        <begin position="1"/>
        <end position="104"/>
    </location>
</feature>
<keyword evidence="1" id="KW-1015">Disulfide bond</keyword>
<dbReference type="Bgee" id="ENSORLG00000027470">
    <property type="expression patterns" value="Expressed in pharyngeal gill and 11 other cell types or tissues"/>
</dbReference>
<dbReference type="GeneTree" id="ENSGT01150000287937"/>
<dbReference type="PANTHER" id="PTHR11738:SF186">
    <property type="entry name" value="OSTEOCLAST-ASSOCIATED IMMUNOGLOBULIN-LIKE RECEPTOR"/>
    <property type="match status" value="1"/>
</dbReference>
<reference evidence="3 4" key="1">
    <citation type="journal article" date="2007" name="Nature">
        <title>The medaka draft genome and insights into vertebrate genome evolution.</title>
        <authorList>
            <person name="Kasahara M."/>
            <person name="Naruse K."/>
            <person name="Sasaki S."/>
            <person name="Nakatani Y."/>
            <person name="Qu W."/>
            <person name="Ahsan B."/>
            <person name="Yamada T."/>
            <person name="Nagayasu Y."/>
            <person name="Doi K."/>
            <person name="Kasai Y."/>
            <person name="Jindo T."/>
            <person name="Kobayashi D."/>
            <person name="Shimada A."/>
            <person name="Toyoda A."/>
            <person name="Kuroki Y."/>
            <person name="Fujiyama A."/>
            <person name="Sasaki T."/>
            <person name="Shimizu A."/>
            <person name="Asakawa S."/>
            <person name="Shimizu N."/>
            <person name="Hashimoto S."/>
            <person name="Yang J."/>
            <person name="Lee Y."/>
            <person name="Matsushima K."/>
            <person name="Sugano S."/>
            <person name="Sakaizumi M."/>
            <person name="Narita T."/>
            <person name="Ohishi K."/>
            <person name="Haga S."/>
            <person name="Ohta F."/>
            <person name="Nomoto H."/>
            <person name="Nogata K."/>
            <person name="Morishita T."/>
            <person name="Endo T."/>
            <person name="Shin-I T."/>
            <person name="Takeda H."/>
            <person name="Morishita S."/>
            <person name="Kohara Y."/>
        </authorList>
    </citation>
    <scope>NUCLEOTIDE SEQUENCE [LARGE SCALE GENOMIC DNA]</scope>
    <source>
        <strain evidence="3 4">Hd-rR</strain>
    </source>
</reference>
<dbReference type="Ensembl" id="ENSORLT00000032601.1">
    <property type="protein sequence ID" value="ENSORLP00000039745.1"/>
    <property type="gene ID" value="ENSORLG00000027470.1"/>
</dbReference>
<reference evidence="3" key="3">
    <citation type="submission" date="2025-09" db="UniProtKB">
        <authorList>
            <consortium name="Ensembl"/>
        </authorList>
    </citation>
    <scope>IDENTIFICATION</scope>
    <source>
        <strain evidence="3">Hd-rR</strain>
    </source>
</reference>
<evidence type="ECO:0000313" key="3">
    <source>
        <dbReference type="Ensembl" id="ENSORLP00000039745.1"/>
    </source>
</evidence>
<dbReference type="SUPFAM" id="SSF48726">
    <property type="entry name" value="Immunoglobulin"/>
    <property type="match status" value="1"/>
</dbReference>
<dbReference type="Gene3D" id="2.60.40.10">
    <property type="entry name" value="Immunoglobulins"/>
    <property type="match status" value="1"/>
</dbReference>
<dbReference type="AlphaFoldDB" id="A0A3B3I7H7"/>
<proteinExistence type="predicted"/>
<dbReference type="InParanoid" id="A0A3B3I7H7"/>
<evidence type="ECO:0000256" key="1">
    <source>
        <dbReference type="ARBA" id="ARBA00023157"/>
    </source>
</evidence>
<dbReference type="InterPro" id="IPR050412">
    <property type="entry name" value="Ig-like_Receptors_ImmuneReg"/>
</dbReference>
<evidence type="ECO:0000313" key="4">
    <source>
        <dbReference type="Proteomes" id="UP000001038"/>
    </source>
</evidence>